<protein>
    <recommendedName>
        <fullName evidence="1">PA14 domain-containing protein</fullName>
    </recommendedName>
</protein>
<dbReference type="Pfam" id="PF07691">
    <property type="entry name" value="PA14"/>
    <property type="match status" value="1"/>
</dbReference>
<dbReference type="InterPro" id="IPR011658">
    <property type="entry name" value="PA14_dom"/>
</dbReference>
<evidence type="ECO:0000313" key="3">
    <source>
        <dbReference type="Proteomes" id="UP001159405"/>
    </source>
</evidence>
<evidence type="ECO:0000313" key="2">
    <source>
        <dbReference type="EMBL" id="CAH3042906.1"/>
    </source>
</evidence>
<reference evidence="2 3" key="1">
    <citation type="submission" date="2022-05" db="EMBL/GenBank/DDBJ databases">
        <authorList>
            <consortium name="Genoscope - CEA"/>
            <person name="William W."/>
        </authorList>
    </citation>
    <scope>NUCLEOTIDE SEQUENCE [LARGE SCALE GENOMIC DNA]</scope>
</reference>
<sequence length="114" mass="13380">ETLSISVTNGIYLERWDRIDYKRVKFLLMDPRYPRLPSKTICLPDFQQPPRWADYFGARARTYFVPQQTGIYHFMLSSDAGSELYLSTNEKPDSKSKISYVDGGFATYPFEFDR</sequence>
<name>A0ABN8N6R2_9CNID</name>
<dbReference type="EMBL" id="CALNXK010000010">
    <property type="protein sequence ID" value="CAH3042906.1"/>
    <property type="molecule type" value="Genomic_DNA"/>
</dbReference>
<organism evidence="2 3">
    <name type="scientific">Porites lobata</name>
    <dbReference type="NCBI Taxonomy" id="104759"/>
    <lineage>
        <taxon>Eukaryota</taxon>
        <taxon>Metazoa</taxon>
        <taxon>Cnidaria</taxon>
        <taxon>Anthozoa</taxon>
        <taxon>Hexacorallia</taxon>
        <taxon>Scleractinia</taxon>
        <taxon>Fungiina</taxon>
        <taxon>Poritidae</taxon>
        <taxon>Porites</taxon>
    </lineage>
</organism>
<feature type="non-terminal residue" evidence="2">
    <location>
        <position position="1"/>
    </location>
</feature>
<dbReference type="Proteomes" id="UP001159405">
    <property type="component" value="Unassembled WGS sequence"/>
</dbReference>
<keyword evidence="3" id="KW-1185">Reference proteome</keyword>
<gene>
    <name evidence="2" type="ORF">PLOB_00000712</name>
</gene>
<comment type="caution">
    <text evidence="2">The sequence shown here is derived from an EMBL/GenBank/DDBJ whole genome shotgun (WGS) entry which is preliminary data.</text>
</comment>
<proteinExistence type="predicted"/>
<dbReference type="InterPro" id="IPR037524">
    <property type="entry name" value="PA14/GLEYA"/>
</dbReference>
<evidence type="ECO:0000259" key="1">
    <source>
        <dbReference type="PROSITE" id="PS51820"/>
    </source>
</evidence>
<accession>A0ABN8N6R2</accession>
<feature type="domain" description="PA14" evidence="1">
    <location>
        <begin position="6"/>
        <end position="114"/>
    </location>
</feature>
<dbReference type="PROSITE" id="PS51820">
    <property type="entry name" value="PA14"/>
    <property type="match status" value="1"/>
</dbReference>